<dbReference type="PANTHER" id="PTHR23235">
    <property type="entry name" value="KRUEPPEL-LIKE TRANSCRIPTION FACTOR"/>
    <property type="match status" value="1"/>
</dbReference>
<gene>
    <name evidence="7" type="ORF">PLOB_00027871</name>
</gene>
<evidence type="ECO:0000313" key="7">
    <source>
        <dbReference type="EMBL" id="CAH3120371.1"/>
    </source>
</evidence>
<keyword evidence="1" id="KW-0479">Metal-binding</keyword>
<feature type="compositionally biased region" description="Basic and acidic residues" evidence="5">
    <location>
        <begin position="525"/>
        <end position="546"/>
    </location>
</feature>
<dbReference type="SMART" id="SM00355">
    <property type="entry name" value="ZnF_C2H2"/>
    <property type="match status" value="10"/>
</dbReference>
<dbReference type="SUPFAM" id="SSF57667">
    <property type="entry name" value="beta-beta-alpha zinc fingers"/>
    <property type="match status" value="4"/>
</dbReference>
<feature type="compositionally biased region" description="Basic residues" evidence="5">
    <location>
        <begin position="515"/>
        <end position="524"/>
    </location>
</feature>
<evidence type="ECO:0000259" key="6">
    <source>
        <dbReference type="PROSITE" id="PS50157"/>
    </source>
</evidence>
<feature type="compositionally biased region" description="Basic residues" evidence="5">
    <location>
        <begin position="25"/>
        <end position="34"/>
    </location>
</feature>
<dbReference type="PROSITE" id="PS00028">
    <property type="entry name" value="ZINC_FINGER_C2H2_1"/>
    <property type="match status" value="7"/>
</dbReference>
<feature type="region of interest" description="Disordered" evidence="5">
    <location>
        <begin position="131"/>
        <end position="210"/>
    </location>
</feature>
<feature type="compositionally biased region" description="Acidic residues" evidence="5">
    <location>
        <begin position="133"/>
        <end position="163"/>
    </location>
</feature>
<name>A0ABN8NSB3_9CNID</name>
<feature type="domain" description="C2H2-type" evidence="6">
    <location>
        <begin position="440"/>
        <end position="467"/>
    </location>
</feature>
<dbReference type="PROSITE" id="PS50157">
    <property type="entry name" value="ZINC_FINGER_C2H2_2"/>
    <property type="match status" value="7"/>
</dbReference>
<evidence type="ECO:0000256" key="2">
    <source>
        <dbReference type="ARBA" id="ARBA00022771"/>
    </source>
</evidence>
<dbReference type="PANTHER" id="PTHR23235:SF120">
    <property type="entry name" value="KRUPPEL-LIKE FACTOR 15"/>
    <property type="match status" value="1"/>
</dbReference>
<keyword evidence="3" id="KW-0862">Zinc</keyword>
<keyword evidence="8" id="KW-1185">Reference proteome</keyword>
<organism evidence="7 8">
    <name type="scientific">Porites lobata</name>
    <dbReference type="NCBI Taxonomy" id="104759"/>
    <lineage>
        <taxon>Eukaryota</taxon>
        <taxon>Metazoa</taxon>
        <taxon>Cnidaria</taxon>
        <taxon>Anthozoa</taxon>
        <taxon>Hexacorallia</taxon>
        <taxon>Scleractinia</taxon>
        <taxon>Fungiina</taxon>
        <taxon>Poritidae</taxon>
        <taxon>Porites</taxon>
    </lineage>
</organism>
<evidence type="ECO:0000313" key="8">
    <source>
        <dbReference type="Proteomes" id="UP001159405"/>
    </source>
</evidence>
<feature type="domain" description="C2H2-type" evidence="6">
    <location>
        <begin position="328"/>
        <end position="355"/>
    </location>
</feature>
<dbReference type="Pfam" id="PF00096">
    <property type="entry name" value="zf-C2H2"/>
    <property type="match status" value="3"/>
</dbReference>
<feature type="compositionally biased region" description="Basic residues" evidence="5">
    <location>
        <begin position="47"/>
        <end position="72"/>
    </location>
</feature>
<feature type="compositionally biased region" description="Basic and acidic residues" evidence="5">
    <location>
        <begin position="493"/>
        <end position="509"/>
    </location>
</feature>
<sequence length="700" mass="78349">MKEVAWKTDSGGTASLPRAYSCIRTGKRNPRKKQTLKEQQKPESKSLKNKTKKQTKRKSGKLKVLNKAKKVNKPSDSGSENDLAIDIDAFVNHAPVMADVDKAACPFCSVMCEDVTQHIKESHDLECAVVDNSENEEESSAEADEVSTSDLCDDSSSDQDEAMSDSSYVPEDISDSDEDLKPHQKSKSKTKNEQTTWNHTKKKNDENSESELNIDVDNVLNTGSGIRDIDGLCVQACSNCGLIFKTVDELTNHTAECTNKDSNMDKPKFCCSCRGCGIKFNQWQDLRNHLDEKSDCRKCHQCEECGKICLTSSFLKKHKRLHSSERPHKCSICNAAFKEKSYLKKHNVTHTGVKEFKCDFCDKRFSHQRTLKEHRMRHTGERPHKCQHCDASFINSTGLKNHSAKHTGIRPHKCQICGKMFTKSYGLKMHSLSHSKDKPFVCEVCGKGFKRPDHFKQHMIIHSDSKPFKCDICHRTFNQKVCLRKHLPCKEHEKQEKKLQSTLAKENRTKNNVKGAKKPTRKKKSVADTDRAKVSQEAGENQKAEGADVLESADVSNDVSLLSSISACPSEGSSSTSCFVPPSFVRSTAKLVDSEYYTEHQSTHTDYPHGRDFSTTQQLSDRTVSSTMNSFLSLPHTIFNVEDPLSLDTLPPLSSHDTHALSGRPLSHDSATDLGSMLLSTVERDLNSIVADSSSFFGND</sequence>
<reference evidence="7 8" key="1">
    <citation type="submission" date="2022-05" db="EMBL/GenBank/DDBJ databases">
        <authorList>
            <consortium name="Genoscope - CEA"/>
            <person name="William W."/>
        </authorList>
    </citation>
    <scope>NUCLEOTIDE SEQUENCE [LARGE SCALE GENOMIC DNA]</scope>
</reference>
<comment type="caution">
    <text evidence="7">The sequence shown here is derived from an EMBL/GenBank/DDBJ whole genome shotgun (WGS) entry which is preliminary data.</text>
</comment>
<evidence type="ECO:0000256" key="3">
    <source>
        <dbReference type="ARBA" id="ARBA00022833"/>
    </source>
</evidence>
<feature type="compositionally biased region" description="Basic and acidic residues" evidence="5">
    <location>
        <begin position="35"/>
        <end position="46"/>
    </location>
</feature>
<dbReference type="Gene3D" id="3.30.160.60">
    <property type="entry name" value="Classic Zinc Finger"/>
    <property type="match status" value="7"/>
</dbReference>
<feature type="domain" description="C2H2-type" evidence="6">
    <location>
        <begin position="412"/>
        <end position="439"/>
    </location>
</feature>
<feature type="domain" description="C2H2-type" evidence="6">
    <location>
        <begin position="356"/>
        <end position="383"/>
    </location>
</feature>
<feature type="region of interest" description="Disordered" evidence="5">
    <location>
        <begin position="1"/>
        <end position="82"/>
    </location>
</feature>
<dbReference type="EMBL" id="CALNXK010000034">
    <property type="protein sequence ID" value="CAH3120371.1"/>
    <property type="molecule type" value="Genomic_DNA"/>
</dbReference>
<evidence type="ECO:0000256" key="1">
    <source>
        <dbReference type="ARBA" id="ARBA00022723"/>
    </source>
</evidence>
<accession>A0ABN8NSB3</accession>
<evidence type="ECO:0000256" key="4">
    <source>
        <dbReference type="PROSITE-ProRule" id="PRU00042"/>
    </source>
</evidence>
<protein>
    <recommendedName>
        <fullName evidence="6">C2H2-type domain-containing protein</fullName>
    </recommendedName>
</protein>
<evidence type="ECO:0000256" key="5">
    <source>
        <dbReference type="SAM" id="MobiDB-lite"/>
    </source>
</evidence>
<dbReference type="InterPro" id="IPR013087">
    <property type="entry name" value="Znf_C2H2_type"/>
</dbReference>
<keyword evidence="2 4" id="KW-0863">Zinc-finger</keyword>
<proteinExistence type="predicted"/>
<dbReference type="Proteomes" id="UP001159405">
    <property type="component" value="Unassembled WGS sequence"/>
</dbReference>
<feature type="domain" description="C2H2-type" evidence="6">
    <location>
        <begin position="384"/>
        <end position="411"/>
    </location>
</feature>
<feature type="domain" description="C2H2-type" evidence="6">
    <location>
        <begin position="468"/>
        <end position="497"/>
    </location>
</feature>
<feature type="domain" description="C2H2-type" evidence="6">
    <location>
        <begin position="300"/>
        <end position="327"/>
    </location>
</feature>
<feature type="region of interest" description="Disordered" evidence="5">
    <location>
        <begin position="493"/>
        <end position="551"/>
    </location>
</feature>
<dbReference type="InterPro" id="IPR036236">
    <property type="entry name" value="Znf_C2H2_sf"/>
</dbReference>